<dbReference type="GO" id="GO:0005829">
    <property type="term" value="C:cytosol"/>
    <property type="evidence" value="ECO:0007669"/>
    <property type="project" value="TreeGrafter"/>
</dbReference>
<evidence type="ECO:0000313" key="5">
    <source>
        <dbReference type="EMBL" id="OAD22356.1"/>
    </source>
</evidence>
<keyword evidence="6" id="KW-1185">Reference proteome</keyword>
<dbReference type="InterPro" id="IPR020806">
    <property type="entry name" value="PKS_PP-bd"/>
</dbReference>
<dbReference type="InterPro" id="IPR009081">
    <property type="entry name" value="PP-bd_ACP"/>
</dbReference>
<dbReference type="InterPro" id="IPR006162">
    <property type="entry name" value="Ppantetheine_attach_site"/>
</dbReference>
<sequence length="339" mass="37666">KDIQAFAAARLADFKVPRKIIILDEIPKGPTGKLQRIGLADKLGLTASEPATAEFVAPTTPIEEKLAAIWSEVLNIEPVGIHDNFFQLGGDSILVAQVIARVREILQIELSFLIFFETPTVAAIAKHVETADKTVAAQPSIQPIPRTGELPLSFSQQRMWFLDQLEPGNPAYNRPSTIRLTGPLNVAALEKSLNEIVRRHEVLRTHFPMNKGIAIQAIAPTLTLTLSVTDLSDWPENDRETEAQRLAASEAQRSFNLAQGPLIRASLLRLNKEVHVLLLTMHHIVFDGWSMGVLLRELAALYEAFSTGKSSPLPKLPIQYVDFALWQRQWLQGETLNTQ</sequence>
<dbReference type="Gene3D" id="3.30.300.30">
    <property type="match status" value="1"/>
</dbReference>
<dbReference type="PANTHER" id="PTHR45527">
    <property type="entry name" value="NONRIBOSOMAL PEPTIDE SYNTHETASE"/>
    <property type="match status" value="1"/>
</dbReference>
<dbReference type="Pfam" id="PF00550">
    <property type="entry name" value="PP-binding"/>
    <property type="match status" value="1"/>
</dbReference>
<dbReference type="PROSITE" id="PS50075">
    <property type="entry name" value="CARRIER"/>
    <property type="match status" value="1"/>
</dbReference>
<organism evidence="5 6">
    <name type="scientific">Candidatus Thiomargarita nelsonii</name>
    <dbReference type="NCBI Taxonomy" id="1003181"/>
    <lineage>
        <taxon>Bacteria</taxon>
        <taxon>Pseudomonadati</taxon>
        <taxon>Pseudomonadota</taxon>
        <taxon>Gammaproteobacteria</taxon>
        <taxon>Thiotrichales</taxon>
        <taxon>Thiotrichaceae</taxon>
        <taxon>Thiomargarita</taxon>
    </lineage>
</organism>
<proteinExistence type="predicted"/>
<evidence type="ECO:0000256" key="2">
    <source>
        <dbReference type="ARBA" id="ARBA00022450"/>
    </source>
</evidence>
<dbReference type="InterPro" id="IPR023213">
    <property type="entry name" value="CAT-like_dom_sf"/>
</dbReference>
<dbReference type="PROSITE" id="PS00012">
    <property type="entry name" value="PHOSPHOPANTETHEINE"/>
    <property type="match status" value="1"/>
</dbReference>
<comment type="caution">
    <text evidence="5">The sequence shown here is derived from an EMBL/GenBank/DDBJ whole genome shotgun (WGS) entry which is preliminary data.</text>
</comment>
<keyword evidence="3" id="KW-0597">Phosphoprotein</keyword>
<evidence type="ECO:0000256" key="1">
    <source>
        <dbReference type="ARBA" id="ARBA00001957"/>
    </source>
</evidence>
<dbReference type="InterPro" id="IPR036736">
    <property type="entry name" value="ACP-like_sf"/>
</dbReference>
<dbReference type="Gene3D" id="1.10.1200.10">
    <property type="entry name" value="ACP-like"/>
    <property type="match status" value="1"/>
</dbReference>
<dbReference type="FunFam" id="3.30.559.10:FF:000012">
    <property type="entry name" value="Non-ribosomal peptide synthetase"/>
    <property type="match status" value="1"/>
</dbReference>
<name>A0A176S357_9GAMM</name>
<dbReference type="FunFam" id="1.10.1200.10:FF:000005">
    <property type="entry name" value="Nonribosomal peptide synthetase 1"/>
    <property type="match status" value="1"/>
</dbReference>
<feature type="domain" description="Carrier" evidence="4">
    <location>
        <begin position="57"/>
        <end position="132"/>
    </location>
</feature>
<dbReference type="EMBL" id="LUTY01001000">
    <property type="protein sequence ID" value="OAD22356.1"/>
    <property type="molecule type" value="Genomic_DNA"/>
</dbReference>
<dbReference type="GO" id="GO:0003824">
    <property type="term" value="F:catalytic activity"/>
    <property type="evidence" value="ECO:0007669"/>
    <property type="project" value="InterPro"/>
</dbReference>
<evidence type="ECO:0000313" key="6">
    <source>
        <dbReference type="Proteomes" id="UP000076962"/>
    </source>
</evidence>
<dbReference type="GO" id="GO:0044550">
    <property type="term" value="P:secondary metabolite biosynthetic process"/>
    <property type="evidence" value="ECO:0007669"/>
    <property type="project" value="TreeGrafter"/>
</dbReference>
<comment type="cofactor">
    <cofactor evidence="1">
        <name>pantetheine 4'-phosphate</name>
        <dbReference type="ChEBI" id="CHEBI:47942"/>
    </cofactor>
</comment>
<dbReference type="Pfam" id="PF00668">
    <property type="entry name" value="Condensation"/>
    <property type="match status" value="1"/>
</dbReference>
<dbReference type="Gene3D" id="3.30.559.10">
    <property type="entry name" value="Chloramphenicol acetyltransferase-like domain"/>
    <property type="match status" value="1"/>
</dbReference>
<evidence type="ECO:0000256" key="3">
    <source>
        <dbReference type="ARBA" id="ARBA00022553"/>
    </source>
</evidence>
<dbReference type="GO" id="GO:0031177">
    <property type="term" value="F:phosphopantetheine binding"/>
    <property type="evidence" value="ECO:0007669"/>
    <property type="project" value="InterPro"/>
</dbReference>
<dbReference type="GO" id="GO:0043041">
    <property type="term" value="P:amino acid activation for nonribosomal peptide biosynthetic process"/>
    <property type="evidence" value="ECO:0007669"/>
    <property type="project" value="TreeGrafter"/>
</dbReference>
<accession>A0A176S357</accession>
<dbReference type="SUPFAM" id="SSF52777">
    <property type="entry name" value="CoA-dependent acyltransferases"/>
    <property type="match status" value="1"/>
</dbReference>
<dbReference type="CDD" id="cd19531">
    <property type="entry name" value="LCL_NRPS-like"/>
    <property type="match status" value="1"/>
</dbReference>
<feature type="non-terminal residue" evidence="5">
    <location>
        <position position="339"/>
    </location>
</feature>
<dbReference type="SUPFAM" id="SSF56801">
    <property type="entry name" value="Acetyl-CoA synthetase-like"/>
    <property type="match status" value="1"/>
</dbReference>
<dbReference type="AlphaFoldDB" id="A0A176S357"/>
<gene>
    <name evidence="5" type="ORF">THIOM_001844</name>
</gene>
<dbReference type="PANTHER" id="PTHR45527:SF14">
    <property type="entry name" value="PLIPASTATIN SYNTHASE SUBUNIT B"/>
    <property type="match status" value="1"/>
</dbReference>
<dbReference type="SMART" id="SM00823">
    <property type="entry name" value="PKS_PP"/>
    <property type="match status" value="1"/>
</dbReference>
<dbReference type="Proteomes" id="UP000076962">
    <property type="component" value="Unassembled WGS sequence"/>
</dbReference>
<keyword evidence="2" id="KW-0596">Phosphopantetheine</keyword>
<dbReference type="InterPro" id="IPR045851">
    <property type="entry name" value="AMP-bd_C_sf"/>
</dbReference>
<protein>
    <submittedName>
        <fullName evidence="5">Peptide synthase</fullName>
    </submittedName>
</protein>
<reference evidence="5 6" key="1">
    <citation type="submission" date="2016-05" db="EMBL/GenBank/DDBJ databases">
        <title>Single-cell genome of chain-forming Candidatus Thiomargarita nelsonii and comparison to other large sulfur-oxidizing bacteria.</title>
        <authorList>
            <person name="Winkel M."/>
            <person name="Salman V."/>
            <person name="Woyke T."/>
            <person name="Schulz-Vogt H."/>
            <person name="Richter M."/>
            <person name="Flood B."/>
            <person name="Bailey J."/>
            <person name="Amann R."/>
            <person name="Mussmann M."/>
        </authorList>
    </citation>
    <scope>NUCLEOTIDE SEQUENCE [LARGE SCALE GENOMIC DNA]</scope>
    <source>
        <strain evidence="5 6">THI036</strain>
    </source>
</reference>
<dbReference type="InterPro" id="IPR001242">
    <property type="entry name" value="Condensation_dom"/>
</dbReference>
<evidence type="ECO:0000259" key="4">
    <source>
        <dbReference type="PROSITE" id="PS50075"/>
    </source>
</evidence>
<dbReference type="SUPFAM" id="SSF47336">
    <property type="entry name" value="ACP-like"/>
    <property type="match status" value="1"/>
</dbReference>
<dbReference type="PATRIC" id="fig|1003181.4.peg.2550"/>
<feature type="non-terminal residue" evidence="5">
    <location>
        <position position="1"/>
    </location>
</feature>